<protein>
    <submittedName>
        <fullName evidence="1">Uncharacterized protein</fullName>
    </submittedName>
</protein>
<sequence length="72" mass="7917">MLWWSEKLADGLAAAISKVENSQSLLLTTKSPDTQNDSSCQHSCEIDKAIGVPCPHIIPNAHRHTNKYNDAD</sequence>
<organism evidence="1 2">
    <name type="scientific">Adhaeretor mobilis</name>
    <dbReference type="NCBI Taxonomy" id="1930276"/>
    <lineage>
        <taxon>Bacteria</taxon>
        <taxon>Pseudomonadati</taxon>
        <taxon>Planctomycetota</taxon>
        <taxon>Planctomycetia</taxon>
        <taxon>Pirellulales</taxon>
        <taxon>Lacipirellulaceae</taxon>
        <taxon>Adhaeretor</taxon>
    </lineage>
</organism>
<dbReference type="AlphaFoldDB" id="A0A517MQR9"/>
<dbReference type="EMBL" id="CP036263">
    <property type="protein sequence ID" value="QDS97117.1"/>
    <property type="molecule type" value="Genomic_DNA"/>
</dbReference>
<evidence type="ECO:0000313" key="1">
    <source>
        <dbReference type="EMBL" id="QDS97117.1"/>
    </source>
</evidence>
<keyword evidence="2" id="KW-1185">Reference proteome</keyword>
<dbReference type="KEGG" id="amob:HG15A2_03770"/>
<gene>
    <name evidence="1" type="ORF">HG15A2_03770</name>
</gene>
<dbReference type="Proteomes" id="UP000319852">
    <property type="component" value="Chromosome"/>
</dbReference>
<accession>A0A517MQR9</accession>
<name>A0A517MQR9_9BACT</name>
<proteinExistence type="predicted"/>
<evidence type="ECO:0000313" key="2">
    <source>
        <dbReference type="Proteomes" id="UP000319852"/>
    </source>
</evidence>
<reference evidence="1 2" key="1">
    <citation type="submission" date="2019-02" db="EMBL/GenBank/DDBJ databases">
        <title>Deep-cultivation of Planctomycetes and their phenomic and genomic characterization uncovers novel biology.</title>
        <authorList>
            <person name="Wiegand S."/>
            <person name="Jogler M."/>
            <person name="Boedeker C."/>
            <person name="Pinto D."/>
            <person name="Vollmers J."/>
            <person name="Rivas-Marin E."/>
            <person name="Kohn T."/>
            <person name="Peeters S.H."/>
            <person name="Heuer A."/>
            <person name="Rast P."/>
            <person name="Oberbeckmann S."/>
            <person name="Bunk B."/>
            <person name="Jeske O."/>
            <person name="Meyerdierks A."/>
            <person name="Storesund J.E."/>
            <person name="Kallscheuer N."/>
            <person name="Luecker S."/>
            <person name="Lage O.M."/>
            <person name="Pohl T."/>
            <person name="Merkel B.J."/>
            <person name="Hornburger P."/>
            <person name="Mueller R.-W."/>
            <person name="Bruemmer F."/>
            <person name="Labrenz M."/>
            <person name="Spormann A.M."/>
            <person name="Op den Camp H."/>
            <person name="Overmann J."/>
            <person name="Amann R."/>
            <person name="Jetten M.S.M."/>
            <person name="Mascher T."/>
            <person name="Medema M.H."/>
            <person name="Devos D.P."/>
            <person name="Kaster A.-K."/>
            <person name="Ovreas L."/>
            <person name="Rohde M."/>
            <person name="Galperin M.Y."/>
            <person name="Jogler C."/>
        </authorList>
    </citation>
    <scope>NUCLEOTIDE SEQUENCE [LARGE SCALE GENOMIC DNA]</scope>
    <source>
        <strain evidence="1 2">HG15A2</strain>
    </source>
</reference>